<keyword evidence="1" id="KW-0812">Transmembrane</keyword>
<evidence type="ECO:0000313" key="4">
    <source>
        <dbReference type="Proteomes" id="UP000319322"/>
    </source>
</evidence>
<dbReference type="RefSeq" id="WP_120947354.1">
    <property type="nucleotide sequence ID" value="NZ_QXQP01000009.1"/>
</dbReference>
<feature type="transmembrane region" description="Helical" evidence="1">
    <location>
        <begin position="89"/>
        <end position="108"/>
    </location>
</feature>
<sequence>MELLAYFINGSLMSLGHCVGMCGGIVLAYCQSKFNPTTSLKQQMLGHTLYSLGRISMYVLVGILAFLGFRGLLEWVSHVWDLDRTHLQAIIFIVMGILMIGFALGYALRFKANLAMGFLNRLFRATLGAPRLSSLYVLGLINGLLPCSMVYWFVLSALAQPNAMRSLEVLLTLGFATFLPMFVFGLLLGRFLNSALKVLFKKLAFLMMLGFGGYNIYMGVVMLQGHTHHMHMGH</sequence>
<reference evidence="3" key="2">
    <citation type="submission" date="2019-07" db="EMBL/GenBank/DDBJ databases">
        <authorList>
            <person name="Papic B."/>
        </authorList>
    </citation>
    <scope>NUCLEOTIDE SEQUENCE [LARGE SCALE GENOMIC DNA]</scope>
    <source>
        <strain evidence="3">L8b</strain>
    </source>
</reference>
<feature type="transmembrane region" description="Helical" evidence="1">
    <location>
        <begin position="6"/>
        <end position="30"/>
    </location>
</feature>
<feature type="transmembrane region" description="Helical" evidence="1">
    <location>
        <begin position="129"/>
        <end position="154"/>
    </location>
</feature>
<dbReference type="OrthoDB" id="9798690at2"/>
<keyword evidence="1" id="KW-0472">Membrane</keyword>
<dbReference type="InterPro" id="IPR039447">
    <property type="entry name" value="UreH-like_TM_dom"/>
</dbReference>
<organism evidence="3 4">
    <name type="scientific">Helicobacter mehlei</name>
    <dbReference type="NCBI Taxonomy" id="2316080"/>
    <lineage>
        <taxon>Bacteria</taxon>
        <taxon>Pseudomonadati</taxon>
        <taxon>Campylobacterota</taxon>
        <taxon>Epsilonproteobacteria</taxon>
        <taxon>Campylobacterales</taxon>
        <taxon>Helicobacteraceae</taxon>
        <taxon>Helicobacter</taxon>
    </lineage>
</organism>
<gene>
    <name evidence="3" type="ORF">FNE76_04155</name>
</gene>
<dbReference type="Pfam" id="PF13386">
    <property type="entry name" value="DsbD_2"/>
    <property type="match status" value="1"/>
</dbReference>
<keyword evidence="4" id="KW-1185">Reference proteome</keyword>
<name>A0A553UX36_9HELI</name>
<protein>
    <submittedName>
        <fullName evidence="3">Sulfite exporter TauE/SafE family protein</fullName>
    </submittedName>
</protein>
<accession>A0A553UX36</accession>
<dbReference type="EMBL" id="VKGC01000007">
    <property type="protein sequence ID" value="TSA84767.1"/>
    <property type="molecule type" value="Genomic_DNA"/>
</dbReference>
<dbReference type="PANTHER" id="PTHR42208:SF1">
    <property type="entry name" value="HEAVY METAL TRANSPORTER"/>
    <property type="match status" value="1"/>
</dbReference>
<comment type="caution">
    <text evidence="3">The sequence shown here is derived from an EMBL/GenBank/DDBJ whole genome shotgun (WGS) entry which is preliminary data.</text>
</comment>
<keyword evidence="1" id="KW-1133">Transmembrane helix</keyword>
<feature type="transmembrane region" description="Helical" evidence="1">
    <location>
        <begin position="203"/>
        <end position="223"/>
    </location>
</feature>
<proteinExistence type="predicted"/>
<dbReference type="PANTHER" id="PTHR42208">
    <property type="entry name" value="HEAVY METAL TRANSPORTER-RELATED"/>
    <property type="match status" value="1"/>
</dbReference>
<evidence type="ECO:0000313" key="3">
    <source>
        <dbReference type="EMBL" id="TSA84767.1"/>
    </source>
</evidence>
<evidence type="ECO:0000256" key="1">
    <source>
        <dbReference type="SAM" id="Phobius"/>
    </source>
</evidence>
<feature type="domain" description="Urease accessory protein UreH-like transmembrane" evidence="2">
    <location>
        <begin position="10"/>
        <end position="213"/>
    </location>
</feature>
<dbReference type="Proteomes" id="UP000319322">
    <property type="component" value="Unassembled WGS sequence"/>
</dbReference>
<dbReference type="AlphaFoldDB" id="A0A553UX36"/>
<evidence type="ECO:0000259" key="2">
    <source>
        <dbReference type="Pfam" id="PF13386"/>
    </source>
</evidence>
<feature type="transmembrane region" description="Helical" evidence="1">
    <location>
        <begin position="51"/>
        <end position="69"/>
    </location>
</feature>
<reference evidence="3" key="1">
    <citation type="submission" date="2019-07" db="EMBL/GenBank/DDBJ databases">
        <title>Helicobacter labacensis sp. nov., Helicobacter mehlei sp. nov. and Helicobacter vulpis sp. nov., isolated from gastric mucosa of red fox (Vulpis vulpis).</title>
        <authorList>
            <person name="Kusar D."/>
            <person name="Gruntar I."/>
            <person name="Pate M."/>
            <person name="Zajc U."/>
            <person name="Ocepek M."/>
        </authorList>
    </citation>
    <scope>NUCLEOTIDE SEQUENCE [LARGE SCALE GENOMIC DNA]</scope>
    <source>
        <strain evidence="3">L8b</strain>
    </source>
</reference>
<feature type="transmembrane region" description="Helical" evidence="1">
    <location>
        <begin position="169"/>
        <end position="191"/>
    </location>
</feature>